<feature type="transmembrane region" description="Helical" evidence="10">
    <location>
        <begin position="116"/>
        <end position="138"/>
    </location>
</feature>
<dbReference type="PANTHER" id="PTHR13117:SF5">
    <property type="entry name" value="PROTEIN RFT1 HOMOLOG"/>
    <property type="match status" value="1"/>
</dbReference>
<dbReference type="GO" id="GO:0006488">
    <property type="term" value="P:dolichol-linked oligosaccharide biosynthetic process"/>
    <property type="evidence" value="ECO:0007669"/>
    <property type="project" value="InterPro"/>
</dbReference>
<feature type="transmembrane region" description="Helical" evidence="10">
    <location>
        <begin position="165"/>
        <end position="185"/>
    </location>
</feature>
<gene>
    <name evidence="11" type="primary">RFT1</name>
    <name evidence="11" type="ORF">GGI25_004815</name>
</gene>
<evidence type="ECO:0000256" key="4">
    <source>
        <dbReference type="ARBA" id="ARBA00022692"/>
    </source>
</evidence>
<evidence type="ECO:0000256" key="2">
    <source>
        <dbReference type="ARBA" id="ARBA00004922"/>
    </source>
</evidence>
<comment type="function">
    <text evidence="9 10">Intramembrane glycolipid transporter that operates in the biosynthetic pathway of dolichol-linked oligosaccharides, the glycan precursors employed in protein asparagine (N)-glycosylation. The sequential addition of sugars to dolichol pyrophosphate produces dolichol-linked oligosaccharides containing fourteen sugars, including two GlcNAcs, nine mannoses and three glucoses. Once assembled, the oligosaccharide is transferred from the lipid to nascent proteins by oligosaccharyltransferases. The assembly of dolichol-linked oligosaccharides begins on the cytosolic side of the endoplasmic reticulum membrane and finishes in its lumen. RFT1 could mediate the translocation of the cytosolically oriented intermediate DolPP-GlcNAc2Man5, produced by ALG11, into the ER lumen where dolichol-linked oligosaccharides assembly continues. However, the intramembrane lipid transporter activity could not be confirmed in vitro.</text>
</comment>
<dbReference type="GO" id="GO:0034203">
    <property type="term" value="P:glycolipid translocation"/>
    <property type="evidence" value="ECO:0007669"/>
    <property type="project" value="TreeGrafter"/>
</dbReference>
<evidence type="ECO:0000313" key="11">
    <source>
        <dbReference type="EMBL" id="KAJ2673221.1"/>
    </source>
</evidence>
<protein>
    <recommendedName>
        <fullName evidence="8 10">Man(5)GlcNAc(2)-PP-dolichol translocation protein RFT1</fullName>
    </recommendedName>
</protein>
<dbReference type="AlphaFoldDB" id="A0A9W8G445"/>
<accession>A0A9W8G445</accession>
<evidence type="ECO:0000256" key="1">
    <source>
        <dbReference type="ARBA" id="ARBA00004477"/>
    </source>
</evidence>
<comment type="pathway">
    <text evidence="2">Protein modification; protein glycosylation.</text>
</comment>
<feature type="transmembrane region" description="Helical" evidence="10">
    <location>
        <begin position="197"/>
        <end position="218"/>
    </location>
</feature>
<dbReference type="OrthoDB" id="9979195at2759"/>
<dbReference type="EMBL" id="JANBTW010000071">
    <property type="protein sequence ID" value="KAJ2673221.1"/>
    <property type="molecule type" value="Genomic_DNA"/>
</dbReference>
<dbReference type="GO" id="GO:0005789">
    <property type="term" value="C:endoplasmic reticulum membrane"/>
    <property type="evidence" value="ECO:0007669"/>
    <property type="project" value="UniProtKB-SubCell"/>
</dbReference>
<keyword evidence="10" id="KW-0813">Transport</keyword>
<dbReference type="Pfam" id="PF04506">
    <property type="entry name" value="Rft-1"/>
    <property type="match status" value="1"/>
</dbReference>
<keyword evidence="5 10" id="KW-0256">Endoplasmic reticulum</keyword>
<feature type="transmembrane region" description="Helical" evidence="10">
    <location>
        <begin position="517"/>
        <end position="539"/>
    </location>
</feature>
<evidence type="ECO:0000256" key="8">
    <source>
        <dbReference type="ARBA" id="ARBA00044793"/>
    </source>
</evidence>
<feature type="transmembrane region" description="Helical" evidence="10">
    <location>
        <begin position="420"/>
        <end position="440"/>
    </location>
</feature>
<evidence type="ECO:0000256" key="7">
    <source>
        <dbReference type="ARBA" id="ARBA00023136"/>
    </source>
</evidence>
<feature type="transmembrane region" description="Helical" evidence="10">
    <location>
        <begin position="388"/>
        <end position="408"/>
    </location>
</feature>
<keyword evidence="4 10" id="KW-0812">Transmembrane</keyword>
<evidence type="ECO:0000313" key="12">
    <source>
        <dbReference type="Proteomes" id="UP001151518"/>
    </source>
</evidence>
<feature type="transmembrane region" description="Helical" evidence="10">
    <location>
        <begin position="29"/>
        <end position="53"/>
    </location>
</feature>
<comment type="caution">
    <text evidence="11">The sequence shown here is derived from an EMBL/GenBank/DDBJ whole genome shotgun (WGS) entry which is preliminary data.</text>
</comment>
<keyword evidence="7 10" id="KW-0472">Membrane</keyword>
<dbReference type="Proteomes" id="UP001151518">
    <property type="component" value="Unassembled WGS sequence"/>
</dbReference>
<feature type="transmembrane region" description="Helical" evidence="10">
    <location>
        <begin position="230"/>
        <end position="251"/>
    </location>
</feature>
<dbReference type="PANTHER" id="PTHR13117">
    <property type="entry name" value="ENDOPLASMIC RETICULUM MULTISPAN TRANSMEMBRANE PROTEIN-RELATED"/>
    <property type="match status" value="1"/>
</dbReference>
<dbReference type="InterPro" id="IPR007594">
    <property type="entry name" value="RFT1"/>
</dbReference>
<proteinExistence type="inferred from homology"/>
<evidence type="ECO:0000256" key="5">
    <source>
        <dbReference type="ARBA" id="ARBA00022824"/>
    </source>
</evidence>
<evidence type="ECO:0000256" key="10">
    <source>
        <dbReference type="RuleBase" id="RU365067"/>
    </source>
</evidence>
<feature type="transmembrane region" description="Helical" evidence="10">
    <location>
        <begin position="551"/>
        <end position="572"/>
    </location>
</feature>
<evidence type="ECO:0000256" key="3">
    <source>
        <dbReference type="ARBA" id="ARBA00010288"/>
    </source>
</evidence>
<keyword evidence="6 10" id="KW-1133">Transmembrane helix</keyword>
<evidence type="ECO:0000256" key="9">
    <source>
        <dbReference type="ARBA" id="ARBA00045912"/>
    </source>
</evidence>
<name>A0A9W8G445_9FUNG</name>
<comment type="similarity">
    <text evidence="3 10">Belongs to the RFT1 family.</text>
</comment>
<reference evidence="11" key="1">
    <citation type="submission" date="2022-07" db="EMBL/GenBank/DDBJ databases">
        <title>Phylogenomic reconstructions and comparative analyses of Kickxellomycotina fungi.</title>
        <authorList>
            <person name="Reynolds N.K."/>
            <person name="Stajich J.E."/>
            <person name="Barry K."/>
            <person name="Grigoriev I.V."/>
            <person name="Crous P."/>
            <person name="Smith M.E."/>
        </authorList>
    </citation>
    <scope>NUCLEOTIDE SEQUENCE</scope>
    <source>
        <strain evidence="11">NRRL 3115</strain>
    </source>
</reference>
<comment type="subcellular location">
    <subcellularLocation>
        <location evidence="1 10">Endoplasmic reticulum membrane</location>
        <topology evidence="1 10">Multi-pass membrane protein</topology>
    </subcellularLocation>
</comment>
<feature type="transmembrane region" description="Helical" evidence="10">
    <location>
        <begin position="483"/>
        <end position="505"/>
    </location>
</feature>
<organism evidence="11 12">
    <name type="scientific">Coemansia spiralis</name>
    <dbReference type="NCBI Taxonomy" id="417178"/>
    <lineage>
        <taxon>Eukaryota</taxon>
        <taxon>Fungi</taxon>
        <taxon>Fungi incertae sedis</taxon>
        <taxon>Zoopagomycota</taxon>
        <taxon>Kickxellomycotina</taxon>
        <taxon>Kickxellomycetes</taxon>
        <taxon>Kickxellales</taxon>
        <taxon>Kickxellaceae</taxon>
        <taxon>Coemansia</taxon>
    </lineage>
</organism>
<feature type="transmembrane region" description="Helical" evidence="10">
    <location>
        <begin position="452"/>
        <end position="471"/>
    </location>
</feature>
<evidence type="ECO:0000256" key="6">
    <source>
        <dbReference type="ARBA" id="ARBA00022989"/>
    </source>
</evidence>
<sequence length="600" mass="65630">MDETNPCVKDSIASRGRSPTVSAFSGAQYLVGLQIFVKLATFFMNIAVIYLAGREAFGVASVKFELVLSTIVFLSREGIRSALLRVDATRNRDSADSSATKIKNTEKKPSVQDQQIINASLAPIAAGMIMASGLYIFYVSKYTYTGESNSTEPLTSSVLEYRRALTIYIVAACIELCVEPLFVLSRARILFKLRAKCEGIAVAGRCVVIVLLLLLGRVVSEDTGKNPYRLLAFAVGQLAYSIFMLLAFSWYMSTELSFPVWSCYVPRPIYAHTSKMSKAYIDGSTRRLAATFVGQSLLKHFLTQGDNMIMARYASDDVMGVFAFVTNYGSIPARVIFLPLEEASRAVFSRLDGGTSRSSNNNGASSTIDTVDAQIASHVLTTLGKMQLLFGMILAVFGTLYLPILLSLVGMGDVAVVNTSVVYCLYLPFIGLNGFLEAFVHSVATSAQLLRLSIWMAGFSVIYAAFAVQMLHKFNFGSVGVVIANMLNMVLRIGYCWVFISRWFARHPYKTKPKVSAMFPHPVVIGTCLLSGIAVAIMLRVLGHHQKSSPVWQVISLAGGGIMCAVVLASVWRFEKQFLRSVQGLRSGKIAVHSSHSKTE</sequence>